<reference evidence="1 2" key="1">
    <citation type="submission" date="2014-04" db="EMBL/GenBank/DDBJ databases">
        <authorList>
            <consortium name="DOE Joint Genome Institute"/>
            <person name="Kuo A."/>
            <person name="Kohler A."/>
            <person name="Costa M.D."/>
            <person name="Nagy L.G."/>
            <person name="Floudas D."/>
            <person name="Copeland A."/>
            <person name="Barry K.W."/>
            <person name="Cichocki N."/>
            <person name="Veneault-Fourrey C."/>
            <person name="LaButti K."/>
            <person name="Lindquist E.A."/>
            <person name="Lipzen A."/>
            <person name="Lundell T."/>
            <person name="Morin E."/>
            <person name="Murat C."/>
            <person name="Sun H."/>
            <person name="Tunlid A."/>
            <person name="Henrissat B."/>
            <person name="Grigoriev I.V."/>
            <person name="Hibbett D.S."/>
            <person name="Martin F."/>
            <person name="Nordberg H.P."/>
            <person name="Cantor M.N."/>
            <person name="Hua S.X."/>
        </authorList>
    </citation>
    <scope>NUCLEOTIDE SEQUENCE [LARGE SCALE GENOMIC DNA]</scope>
    <source>
        <strain evidence="1 2">441</strain>
    </source>
</reference>
<protein>
    <submittedName>
        <fullName evidence="1">Uncharacterized protein</fullName>
    </submittedName>
</protein>
<gene>
    <name evidence="1" type="ORF">PISMIDRAFT_413892</name>
</gene>
<proteinExistence type="predicted"/>
<name>A0A0C9YGS6_9AGAM</name>
<dbReference type="OrthoDB" id="10504686at2759"/>
<sequence length="142" mass="15831">MEQPFMHSPNANPSNLFHGHQCTVAAAGFQQSWWFSESIGSQAQHNPSIRVISLKYTLLAIRPRMGVDAVVKTPLGVMKNGMCCGQHTNYSTLRRKNDIPARKFILAVCSKVSAWPNQPLDRSLGSHRICTRHPVKEDAAIH</sequence>
<evidence type="ECO:0000313" key="2">
    <source>
        <dbReference type="Proteomes" id="UP000054018"/>
    </source>
</evidence>
<dbReference type="AlphaFoldDB" id="A0A0C9YGS6"/>
<dbReference type="Proteomes" id="UP000054018">
    <property type="component" value="Unassembled WGS sequence"/>
</dbReference>
<organism evidence="1 2">
    <name type="scientific">Pisolithus microcarpus 441</name>
    <dbReference type="NCBI Taxonomy" id="765257"/>
    <lineage>
        <taxon>Eukaryota</taxon>
        <taxon>Fungi</taxon>
        <taxon>Dikarya</taxon>
        <taxon>Basidiomycota</taxon>
        <taxon>Agaricomycotina</taxon>
        <taxon>Agaricomycetes</taxon>
        <taxon>Agaricomycetidae</taxon>
        <taxon>Boletales</taxon>
        <taxon>Sclerodermatineae</taxon>
        <taxon>Pisolithaceae</taxon>
        <taxon>Pisolithus</taxon>
    </lineage>
</organism>
<evidence type="ECO:0000313" key="1">
    <source>
        <dbReference type="EMBL" id="KIK13104.1"/>
    </source>
</evidence>
<dbReference type="HOGENOM" id="CLU_1816555_0_0_1"/>
<accession>A0A0C9YGS6</accession>
<reference evidence="2" key="2">
    <citation type="submission" date="2015-01" db="EMBL/GenBank/DDBJ databases">
        <title>Evolutionary Origins and Diversification of the Mycorrhizal Mutualists.</title>
        <authorList>
            <consortium name="DOE Joint Genome Institute"/>
            <consortium name="Mycorrhizal Genomics Consortium"/>
            <person name="Kohler A."/>
            <person name="Kuo A."/>
            <person name="Nagy L.G."/>
            <person name="Floudas D."/>
            <person name="Copeland A."/>
            <person name="Barry K.W."/>
            <person name="Cichocki N."/>
            <person name="Veneault-Fourrey C."/>
            <person name="LaButti K."/>
            <person name="Lindquist E.A."/>
            <person name="Lipzen A."/>
            <person name="Lundell T."/>
            <person name="Morin E."/>
            <person name="Murat C."/>
            <person name="Riley R."/>
            <person name="Ohm R."/>
            <person name="Sun H."/>
            <person name="Tunlid A."/>
            <person name="Henrissat B."/>
            <person name="Grigoriev I.V."/>
            <person name="Hibbett D.S."/>
            <person name="Martin F."/>
        </authorList>
    </citation>
    <scope>NUCLEOTIDE SEQUENCE [LARGE SCALE GENOMIC DNA]</scope>
    <source>
        <strain evidence="2">441</strain>
    </source>
</reference>
<keyword evidence="2" id="KW-1185">Reference proteome</keyword>
<dbReference type="EMBL" id="KN834021">
    <property type="protein sequence ID" value="KIK13104.1"/>
    <property type="molecule type" value="Genomic_DNA"/>
</dbReference>